<accession>A0A3M7RV37</accession>
<dbReference type="GO" id="GO:0140825">
    <property type="term" value="F:lactoperoxidase activity"/>
    <property type="evidence" value="ECO:0007669"/>
    <property type="project" value="UniProtKB-EC"/>
</dbReference>
<dbReference type="Gene3D" id="1.10.640.10">
    <property type="entry name" value="Haem peroxidase domain superfamily, animal type"/>
    <property type="match status" value="1"/>
</dbReference>
<dbReference type="InterPro" id="IPR037120">
    <property type="entry name" value="Haem_peroxidase_sf_animal"/>
</dbReference>
<dbReference type="Pfam" id="PF03098">
    <property type="entry name" value="An_peroxidase"/>
    <property type="match status" value="1"/>
</dbReference>
<keyword evidence="5" id="KW-0408">Iron</keyword>
<evidence type="ECO:0000313" key="7">
    <source>
        <dbReference type="EMBL" id="RNA27362.1"/>
    </source>
</evidence>
<evidence type="ECO:0000313" key="8">
    <source>
        <dbReference type="Proteomes" id="UP000276133"/>
    </source>
</evidence>
<feature type="chain" id="PRO_5017990190" evidence="6">
    <location>
        <begin position="21"/>
        <end position="706"/>
    </location>
</feature>
<keyword evidence="8" id="KW-1185">Reference proteome</keyword>
<dbReference type="EMBL" id="REGN01002553">
    <property type="protein sequence ID" value="RNA27362.1"/>
    <property type="molecule type" value="Genomic_DNA"/>
</dbReference>
<comment type="caution">
    <text evidence="7">The sequence shown here is derived from an EMBL/GenBank/DDBJ whole genome shotgun (WGS) entry which is preliminary data.</text>
</comment>
<dbReference type="OrthoDB" id="823504at2759"/>
<evidence type="ECO:0000256" key="6">
    <source>
        <dbReference type="SAM" id="SignalP"/>
    </source>
</evidence>
<dbReference type="PANTHER" id="PTHR11475:SF4">
    <property type="entry name" value="CHORION PEROXIDASE"/>
    <property type="match status" value="1"/>
</dbReference>
<dbReference type="InterPro" id="IPR019791">
    <property type="entry name" value="Haem_peroxidase_animal"/>
</dbReference>
<dbReference type="PROSITE" id="PS50292">
    <property type="entry name" value="PEROXIDASE_3"/>
    <property type="match status" value="1"/>
</dbReference>
<evidence type="ECO:0000256" key="4">
    <source>
        <dbReference type="ARBA" id="ARBA00023180"/>
    </source>
</evidence>
<evidence type="ECO:0000256" key="2">
    <source>
        <dbReference type="ARBA" id="ARBA00022525"/>
    </source>
</evidence>
<keyword evidence="4" id="KW-0325">Glycoprotein</keyword>
<keyword evidence="3 6" id="KW-0732">Signal</keyword>
<dbReference type="GO" id="GO:0005576">
    <property type="term" value="C:extracellular region"/>
    <property type="evidence" value="ECO:0007669"/>
    <property type="project" value="UniProtKB-SubCell"/>
</dbReference>
<reference evidence="7 8" key="1">
    <citation type="journal article" date="2018" name="Sci. Rep.">
        <title>Genomic signatures of local adaptation to the degree of environmental predictability in rotifers.</title>
        <authorList>
            <person name="Franch-Gras L."/>
            <person name="Hahn C."/>
            <person name="Garcia-Roger E.M."/>
            <person name="Carmona M.J."/>
            <person name="Serra M."/>
            <person name="Gomez A."/>
        </authorList>
    </citation>
    <scope>NUCLEOTIDE SEQUENCE [LARGE SCALE GENOMIC DNA]</scope>
    <source>
        <strain evidence="7">HYR1</strain>
    </source>
</reference>
<dbReference type="CDD" id="cd09823">
    <property type="entry name" value="peroxinectin_like"/>
    <property type="match status" value="1"/>
</dbReference>
<dbReference type="InterPro" id="IPR010255">
    <property type="entry name" value="Haem_peroxidase_sf"/>
</dbReference>
<dbReference type="EC" id="1.11.1.7" evidence="7"/>
<organism evidence="7 8">
    <name type="scientific">Brachionus plicatilis</name>
    <name type="common">Marine rotifer</name>
    <name type="synonym">Brachionus muelleri</name>
    <dbReference type="NCBI Taxonomy" id="10195"/>
    <lineage>
        <taxon>Eukaryota</taxon>
        <taxon>Metazoa</taxon>
        <taxon>Spiralia</taxon>
        <taxon>Gnathifera</taxon>
        <taxon>Rotifera</taxon>
        <taxon>Eurotatoria</taxon>
        <taxon>Monogononta</taxon>
        <taxon>Pseudotrocha</taxon>
        <taxon>Ploima</taxon>
        <taxon>Brachionidae</taxon>
        <taxon>Brachionus</taxon>
    </lineage>
</organism>
<dbReference type="Proteomes" id="UP000276133">
    <property type="component" value="Unassembled WGS sequence"/>
</dbReference>
<evidence type="ECO:0000256" key="5">
    <source>
        <dbReference type="PIRSR" id="PIRSR619791-2"/>
    </source>
</evidence>
<keyword evidence="2" id="KW-0964">Secreted</keyword>
<dbReference type="GO" id="GO:0006979">
    <property type="term" value="P:response to oxidative stress"/>
    <property type="evidence" value="ECO:0007669"/>
    <property type="project" value="InterPro"/>
</dbReference>
<protein>
    <submittedName>
        <fullName evidence="7">Chorion peroxidase-like</fullName>
        <ecNumber evidence="7">1.11.1.7</ecNumber>
    </submittedName>
</protein>
<dbReference type="GO" id="GO:0046872">
    <property type="term" value="F:metal ion binding"/>
    <property type="evidence" value="ECO:0007669"/>
    <property type="project" value="UniProtKB-KW"/>
</dbReference>
<sequence>MIIRIVIFLLASIVIDHVIGNYLPDSYVENVFYQAAREYQTQNGQMTNDESIYKHYGLRKKRQNGPKDASSLHASVLRTTPETQKIHESFKIALKASNMLKQNSTLKKTTIKLRAPPKFCPFAFEPSCSDPEKYRKIDGSCNNPGNSLLGKSTTPFKRLLRTAYEDSIQEPRRRGEMGDLLPNPREIALKIHDPLENPAKISHFGVIFGQFIDHDFALSASTGFGSSPIKCFCFSNSEDCVNIPTPEDDIFNDQRCQVLTRSAASFDKFDCSLGAREQLNTVTHWLDLSHQYGSDDFTANNLRSFIDGKLKTIRIGGMEGEFMPNTRTGTCVDETNEELCFEAGDSRTSQNLALVSIHTIWVREHNRVALALKEINPQWTDEDLFQEARRIVIAEYQNVIYKEWLPNLIGEDFMNLHGLKLSNKKFFMGYDPDTNPHLSAEFSTAAFRFGHTLVRSTLTKTDNELRPFSNFTLGSIMLRPTEAYTNGGLDSICRGLLTDPGTSFDSHFTDELQNHLFETGAFDVQTRRFSLSSINIMRGRDHGLPPYNDFRKFVGLSEAKTFDELTEIPENLRELLKNVYSSVNDIDAFTGGTCENSRPGALLGPTFADIVARQFKDLKFGDRYYYENGNNDTIRFTLKQLNQIRRGSMSRILCDNLDLKFIQKNAFLPPSKENTIVSCASLKKVNLKRWKDEPLPQRQFFNNFFF</sequence>
<feature type="binding site" description="axial binding residue" evidence="5">
    <location>
        <position position="451"/>
    </location>
    <ligand>
        <name>heme b</name>
        <dbReference type="ChEBI" id="CHEBI:60344"/>
    </ligand>
    <ligandPart>
        <name>Fe</name>
        <dbReference type="ChEBI" id="CHEBI:18248"/>
    </ligandPart>
</feature>
<dbReference type="SUPFAM" id="SSF48113">
    <property type="entry name" value="Heme-dependent peroxidases"/>
    <property type="match status" value="1"/>
</dbReference>
<evidence type="ECO:0000256" key="3">
    <source>
        <dbReference type="ARBA" id="ARBA00022729"/>
    </source>
</evidence>
<comment type="subcellular location">
    <subcellularLocation>
        <location evidence="1">Secreted</location>
    </subcellularLocation>
</comment>
<keyword evidence="7" id="KW-0575">Peroxidase</keyword>
<dbReference type="PRINTS" id="PR00457">
    <property type="entry name" value="ANPEROXIDASE"/>
</dbReference>
<keyword evidence="7" id="KW-0560">Oxidoreductase</keyword>
<dbReference type="GO" id="GO:0020037">
    <property type="term" value="F:heme binding"/>
    <property type="evidence" value="ECO:0007669"/>
    <property type="project" value="InterPro"/>
</dbReference>
<evidence type="ECO:0000256" key="1">
    <source>
        <dbReference type="ARBA" id="ARBA00004613"/>
    </source>
</evidence>
<dbReference type="PANTHER" id="PTHR11475">
    <property type="entry name" value="OXIDASE/PEROXIDASE"/>
    <property type="match status" value="1"/>
</dbReference>
<name>A0A3M7RV37_BRAPC</name>
<keyword evidence="5" id="KW-0349">Heme</keyword>
<dbReference type="FunFam" id="1.10.640.10:FF:000003">
    <property type="entry name" value="chorion peroxidase"/>
    <property type="match status" value="1"/>
</dbReference>
<gene>
    <name evidence="7" type="ORF">BpHYR1_035568</name>
</gene>
<keyword evidence="5" id="KW-0479">Metal-binding</keyword>
<feature type="signal peptide" evidence="6">
    <location>
        <begin position="1"/>
        <end position="20"/>
    </location>
</feature>
<dbReference type="STRING" id="10195.A0A3M7RV37"/>
<dbReference type="AlphaFoldDB" id="A0A3M7RV37"/>
<proteinExistence type="predicted"/>